<dbReference type="Proteomes" id="UP001215280">
    <property type="component" value="Unassembled WGS sequence"/>
</dbReference>
<name>A0AAD7IP86_9AGAR</name>
<comment type="similarity">
    <text evidence="1">Belongs to the NmrA-type oxidoreductase family.</text>
</comment>
<keyword evidence="6" id="KW-1185">Reference proteome</keyword>
<evidence type="ECO:0000313" key="5">
    <source>
        <dbReference type="EMBL" id="KAJ7745835.1"/>
    </source>
</evidence>
<dbReference type="EMBL" id="JARJLG010000101">
    <property type="protein sequence ID" value="KAJ7745835.1"/>
    <property type="molecule type" value="Genomic_DNA"/>
</dbReference>
<proteinExistence type="inferred from homology"/>
<dbReference type="GO" id="GO:0005634">
    <property type="term" value="C:nucleus"/>
    <property type="evidence" value="ECO:0007669"/>
    <property type="project" value="TreeGrafter"/>
</dbReference>
<evidence type="ECO:0000256" key="3">
    <source>
        <dbReference type="ARBA" id="ARBA00023002"/>
    </source>
</evidence>
<dbReference type="SUPFAM" id="SSF51735">
    <property type="entry name" value="NAD(P)-binding Rossmann-fold domains"/>
    <property type="match status" value="1"/>
</dbReference>
<dbReference type="AlphaFoldDB" id="A0AAD7IP86"/>
<dbReference type="InterPro" id="IPR008030">
    <property type="entry name" value="NmrA-like"/>
</dbReference>
<evidence type="ECO:0000256" key="2">
    <source>
        <dbReference type="ARBA" id="ARBA00022857"/>
    </source>
</evidence>
<evidence type="ECO:0000259" key="4">
    <source>
        <dbReference type="Pfam" id="PF05368"/>
    </source>
</evidence>
<evidence type="ECO:0000256" key="1">
    <source>
        <dbReference type="ARBA" id="ARBA00006328"/>
    </source>
</evidence>
<reference evidence="5" key="1">
    <citation type="submission" date="2023-03" db="EMBL/GenBank/DDBJ databases">
        <title>Massive genome expansion in bonnet fungi (Mycena s.s.) driven by repeated elements and novel gene families across ecological guilds.</title>
        <authorList>
            <consortium name="Lawrence Berkeley National Laboratory"/>
            <person name="Harder C.B."/>
            <person name="Miyauchi S."/>
            <person name="Viragh M."/>
            <person name="Kuo A."/>
            <person name="Thoen E."/>
            <person name="Andreopoulos B."/>
            <person name="Lu D."/>
            <person name="Skrede I."/>
            <person name="Drula E."/>
            <person name="Henrissat B."/>
            <person name="Morin E."/>
            <person name="Kohler A."/>
            <person name="Barry K."/>
            <person name="LaButti K."/>
            <person name="Morin E."/>
            <person name="Salamov A."/>
            <person name="Lipzen A."/>
            <person name="Mereny Z."/>
            <person name="Hegedus B."/>
            <person name="Baldrian P."/>
            <person name="Stursova M."/>
            <person name="Weitz H."/>
            <person name="Taylor A."/>
            <person name="Grigoriev I.V."/>
            <person name="Nagy L.G."/>
            <person name="Martin F."/>
            <person name="Kauserud H."/>
        </authorList>
    </citation>
    <scope>NUCLEOTIDE SEQUENCE</scope>
    <source>
        <strain evidence="5">CBHHK188m</strain>
    </source>
</reference>
<accession>A0AAD7IP86</accession>
<dbReference type="InterPro" id="IPR051164">
    <property type="entry name" value="NmrA-like_oxidored"/>
</dbReference>
<keyword evidence="2" id="KW-0521">NADP</keyword>
<sequence length="316" mass="34147">MTISKLLTAPLTVIVGITGKQGGSVARALIASDKPYRIRGLSRDITKPAAQAFSEQGVEMVGVHLNADKPEDALKAFAGADIAFAMTNWNEYLNGEKEIAVGKVLVDAAKAAGVKLLVWSALESMTELTKGRFSVQFCDSKAEVTAYARASGVPLALAMPGFNTLNIFVAYYALKRQEDGSYLFTLPIPGATRVPLSETAHDYGLYVQAAIERPELGAGSEVRGGRMISLDEIVATLAQVSGKKIVYKQVDRESWLEGFPPAAQTFMAPILGDMFQSFEAVGFFGDKLPTDEAILARKPRTWLETLKATPRELLPE</sequence>
<dbReference type="PANTHER" id="PTHR42748">
    <property type="entry name" value="NITROGEN METABOLITE REPRESSION PROTEIN NMRA FAMILY MEMBER"/>
    <property type="match status" value="1"/>
</dbReference>
<comment type="caution">
    <text evidence="5">The sequence shown here is derived from an EMBL/GenBank/DDBJ whole genome shotgun (WGS) entry which is preliminary data.</text>
</comment>
<organism evidence="5 6">
    <name type="scientific">Mycena maculata</name>
    <dbReference type="NCBI Taxonomy" id="230809"/>
    <lineage>
        <taxon>Eukaryota</taxon>
        <taxon>Fungi</taxon>
        <taxon>Dikarya</taxon>
        <taxon>Basidiomycota</taxon>
        <taxon>Agaricomycotina</taxon>
        <taxon>Agaricomycetes</taxon>
        <taxon>Agaricomycetidae</taxon>
        <taxon>Agaricales</taxon>
        <taxon>Marasmiineae</taxon>
        <taxon>Mycenaceae</taxon>
        <taxon>Mycena</taxon>
    </lineage>
</organism>
<dbReference type="InterPro" id="IPR036291">
    <property type="entry name" value="NAD(P)-bd_dom_sf"/>
</dbReference>
<protein>
    <submittedName>
        <fullName evidence="5">NAD(P)-binding protein</fullName>
    </submittedName>
</protein>
<feature type="domain" description="NmrA-like" evidence="4">
    <location>
        <begin position="13"/>
        <end position="286"/>
    </location>
</feature>
<dbReference type="Gene3D" id="3.90.25.10">
    <property type="entry name" value="UDP-galactose 4-epimerase, domain 1"/>
    <property type="match status" value="1"/>
</dbReference>
<dbReference type="Gene3D" id="3.40.50.720">
    <property type="entry name" value="NAD(P)-binding Rossmann-like Domain"/>
    <property type="match status" value="1"/>
</dbReference>
<keyword evidence="3" id="KW-0560">Oxidoreductase</keyword>
<evidence type="ECO:0000313" key="6">
    <source>
        <dbReference type="Proteomes" id="UP001215280"/>
    </source>
</evidence>
<dbReference type="GO" id="GO:0016491">
    <property type="term" value="F:oxidoreductase activity"/>
    <property type="evidence" value="ECO:0007669"/>
    <property type="project" value="UniProtKB-KW"/>
</dbReference>
<dbReference type="Pfam" id="PF05368">
    <property type="entry name" value="NmrA"/>
    <property type="match status" value="1"/>
</dbReference>
<gene>
    <name evidence="5" type="ORF">DFH07DRAFT_977187</name>
</gene>
<dbReference type="PANTHER" id="PTHR42748:SF30">
    <property type="entry name" value="NMRA-LIKE DOMAIN-CONTAINING PROTEIN"/>
    <property type="match status" value="1"/>
</dbReference>